<accession>A0A8J3PC58</accession>
<dbReference type="GO" id="GO:0003677">
    <property type="term" value="F:DNA binding"/>
    <property type="evidence" value="ECO:0007669"/>
    <property type="project" value="InterPro"/>
</dbReference>
<dbReference type="CDD" id="cd00093">
    <property type="entry name" value="HTH_XRE"/>
    <property type="match status" value="1"/>
</dbReference>
<proteinExistence type="predicted"/>
<feature type="compositionally biased region" description="Basic and acidic residues" evidence="1">
    <location>
        <begin position="257"/>
        <end position="270"/>
    </location>
</feature>
<evidence type="ECO:0000313" key="4">
    <source>
        <dbReference type="Proteomes" id="UP000630887"/>
    </source>
</evidence>
<protein>
    <submittedName>
        <fullName evidence="3">Transcriptional regulator</fullName>
    </submittedName>
</protein>
<dbReference type="Proteomes" id="UP000630887">
    <property type="component" value="Unassembled WGS sequence"/>
</dbReference>
<dbReference type="EMBL" id="BONI01000128">
    <property type="protein sequence ID" value="GIG11314.1"/>
    <property type="molecule type" value="Genomic_DNA"/>
</dbReference>
<dbReference type="SUPFAM" id="SSF47413">
    <property type="entry name" value="lambda repressor-like DNA-binding domains"/>
    <property type="match status" value="1"/>
</dbReference>
<evidence type="ECO:0000256" key="1">
    <source>
        <dbReference type="SAM" id="MobiDB-lite"/>
    </source>
</evidence>
<dbReference type="SMART" id="SM00530">
    <property type="entry name" value="HTH_XRE"/>
    <property type="match status" value="1"/>
</dbReference>
<dbReference type="Gene3D" id="1.10.260.40">
    <property type="entry name" value="lambda repressor-like DNA-binding domains"/>
    <property type="match status" value="1"/>
</dbReference>
<sequence length="270" mass="30517">MANERLRSVMQTAGLTTQKLAGELGVDPKTVERWITRDTVPHRTTALSAARLLGSQAAYLWPALEDSRTAASEAEVVGFYPHRHLVPKSMWLDLLRGAQREIVLMAYASLFLPEDNPESIRLLREKAAAGVRIRIALGDPETPEIALRGAEERLYDGLVGRVRMAIAYYRPLLGVPNIDFRLHRTTLYNSVFMYDEEMLVNQHAYGVYGYRAPILHLRRCEGGDLFDMYAESFERVWETAYPHQAAEPLSASVQQSADREDRLDKTGRVA</sequence>
<dbReference type="AlphaFoldDB" id="A0A8J3PC58"/>
<gene>
    <name evidence="3" type="ORF">Cco03nite_80140</name>
</gene>
<evidence type="ECO:0000313" key="3">
    <source>
        <dbReference type="EMBL" id="GIG11314.1"/>
    </source>
</evidence>
<keyword evidence="4" id="KW-1185">Reference proteome</keyword>
<dbReference type="RefSeq" id="WP_344346538.1">
    <property type="nucleotide sequence ID" value="NZ_BAAALC010000003.1"/>
</dbReference>
<dbReference type="InterPro" id="IPR001387">
    <property type="entry name" value="Cro/C1-type_HTH"/>
</dbReference>
<feature type="region of interest" description="Disordered" evidence="1">
    <location>
        <begin position="248"/>
        <end position="270"/>
    </location>
</feature>
<comment type="caution">
    <text evidence="3">The sequence shown here is derived from an EMBL/GenBank/DDBJ whole genome shotgun (WGS) entry which is preliminary data.</text>
</comment>
<dbReference type="SUPFAM" id="SSF56024">
    <property type="entry name" value="Phospholipase D/nuclease"/>
    <property type="match status" value="1"/>
</dbReference>
<name>A0A8J3PC58_9ACTN</name>
<evidence type="ECO:0000259" key="2">
    <source>
        <dbReference type="PROSITE" id="PS50943"/>
    </source>
</evidence>
<dbReference type="PROSITE" id="PS50943">
    <property type="entry name" value="HTH_CROC1"/>
    <property type="match status" value="1"/>
</dbReference>
<dbReference type="InterPro" id="IPR010982">
    <property type="entry name" value="Lambda_DNA-bd_dom_sf"/>
</dbReference>
<feature type="domain" description="HTH cro/C1-type" evidence="2">
    <location>
        <begin position="6"/>
        <end position="60"/>
    </location>
</feature>
<reference evidence="3 4" key="1">
    <citation type="submission" date="2021-01" db="EMBL/GenBank/DDBJ databases">
        <title>Whole genome shotgun sequence of Catellatospora coxensis NBRC 107359.</title>
        <authorList>
            <person name="Komaki H."/>
            <person name="Tamura T."/>
        </authorList>
    </citation>
    <scope>NUCLEOTIDE SEQUENCE [LARGE SCALE GENOMIC DNA]</scope>
    <source>
        <strain evidence="3 4">NBRC 107359</strain>
    </source>
</reference>
<organism evidence="3 4">
    <name type="scientific">Catellatospora coxensis</name>
    <dbReference type="NCBI Taxonomy" id="310354"/>
    <lineage>
        <taxon>Bacteria</taxon>
        <taxon>Bacillati</taxon>
        <taxon>Actinomycetota</taxon>
        <taxon>Actinomycetes</taxon>
        <taxon>Micromonosporales</taxon>
        <taxon>Micromonosporaceae</taxon>
        <taxon>Catellatospora</taxon>
    </lineage>
</organism>